<keyword evidence="1" id="KW-0784">Thiamine biosynthesis</keyword>
<comment type="catalytic activity">
    <reaction evidence="1">
        <text>thiamine phosphate + ATP = thiamine diphosphate + ADP</text>
        <dbReference type="Rhea" id="RHEA:15913"/>
        <dbReference type="ChEBI" id="CHEBI:30616"/>
        <dbReference type="ChEBI" id="CHEBI:37575"/>
        <dbReference type="ChEBI" id="CHEBI:58937"/>
        <dbReference type="ChEBI" id="CHEBI:456216"/>
        <dbReference type="EC" id="2.7.4.16"/>
    </reaction>
</comment>
<dbReference type="EC" id="2.7.4.16" evidence="1"/>
<feature type="binding site" evidence="1">
    <location>
        <position position="219"/>
    </location>
    <ligand>
        <name>Mg(2+)</name>
        <dbReference type="ChEBI" id="CHEBI:18420"/>
        <label>5</label>
    </ligand>
</feature>
<protein>
    <recommendedName>
        <fullName evidence="1">Thiamine-monophosphate kinase</fullName>
        <shortName evidence="1">TMP kinase</shortName>
        <shortName evidence="1">Thiamine-phosphate kinase</shortName>
        <ecNumber evidence="1">2.7.4.16</ecNumber>
    </recommendedName>
</protein>
<evidence type="ECO:0000259" key="2">
    <source>
        <dbReference type="Pfam" id="PF00586"/>
    </source>
</evidence>
<proteinExistence type="inferred from homology"/>
<feature type="binding site" evidence="1">
    <location>
        <position position="266"/>
    </location>
    <ligand>
        <name>substrate</name>
    </ligand>
</feature>
<keyword evidence="1" id="KW-0547">Nucleotide-binding</keyword>
<feature type="binding site" evidence="1">
    <location>
        <position position="216"/>
    </location>
    <ligand>
        <name>Mg(2+)</name>
        <dbReference type="ChEBI" id="CHEBI:18420"/>
        <label>3</label>
    </ligand>
</feature>
<dbReference type="CDD" id="cd02194">
    <property type="entry name" value="ThiL"/>
    <property type="match status" value="1"/>
</dbReference>
<evidence type="ECO:0000259" key="3">
    <source>
        <dbReference type="Pfam" id="PF02769"/>
    </source>
</evidence>
<keyword evidence="1" id="KW-0067">ATP-binding</keyword>
<feature type="binding site" evidence="1">
    <location>
        <position position="42"/>
    </location>
    <ligand>
        <name>Mg(2+)</name>
        <dbReference type="ChEBI" id="CHEBI:18420"/>
        <label>1</label>
    </ligand>
</feature>
<dbReference type="HAMAP" id="MF_02128">
    <property type="entry name" value="TMP_kinase"/>
    <property type="match status" value="1"/>
</dbReference>
<organism evidence="4 5">
    <name type="scientific">Thermostichus vulcanus str. 'Rupite'</name>
    <dbReference type="NCBI Taxonomy" id="2813851"/>
    <lineage>
        <taxon>Bacteria</taxon>
        <taxon>Bacillati</taxon>
        <taxon>Cyanobacteriota</taxon>
        <taxon>Cyanophyceae</taxon>
        <taxon>Thermostichales</taxon>
        <taxon>Thermostichaceae</taxon>
        <taxon>Thermostichus</taxon>
    </lineage>
</organism>
<gene>
    <name evidence="1" type="primary">thiL</name>
    <name evidence="4" type="ORF">JX360_11330</name>
</gene>
<evidence type="ECO:0000313" key="5">
    <source>
        <dbReference type="Proteomes" id="UP000830835"/>
    </source>
</evidence>
<feature type="binding site" evidence="1">
    <location>
        <position position="26"/>
    </location>
    <ligand>
        <name>Mg(2+)</name>
        <dbReference type="ChEBI" id="CHEBI:18420"/>
        <label>4</label>
    </ligand>
</feature>
<name>A0ABT0CCJ4_THEVL</name>
<feature type="binding site" evidence="1">
    <location>
        <position position="101"/>
    </location>
    <ligand>
        <name>ATP</name>
        <dbReference type="ChEBI" id="CHEBI:30616"/>
    </ligand>
</feature>
<dbReference type="Proteomes" id="UP000830835">
    <property type="component" value="Unassembled WGS sequence"/>
</dbReference>
<dbReference type="PANTHER" id="PTHR30270">
    <property type="entry name" value="THIAMINE-MONOPHOSPHATE KINASE"/>
    <property type="match status" value="1"/>
</dbReference>
<feature type="binding site" evidence="1">
    <location>
        <position position="318"/>
    </location>
    <ligand>
        <name>substrate</name>
    </ligand>
</feature>
<dbReference type="SUPFAM" id="SSF55326">
    <property type="entry name" value="PurM N-terminal domain-like"/>
    <property type="match status" value="1"/>
</dbReference>
<keyword evidence="1" id="KW-0479">Metal-binding</keyword>
<dbReference type="GO" id="GO:0009030">
    <property type="term" value="F:thiamine-phosphate kinase activity"/>
    <property type="evidence" value="ECO:0007669"/>
    <property type="project" value="UniProtKB-EC"/>
</dbReference>
<feature type="binding site" evidence="1">
    <location>
        <position position="26"/>
    </location>
    <ligand>
        <name>Mg(2+)</name>
        <dbReference type="ChEBI" id="CHEBI:18420"/>
        <label>3</label>
    </ligand>
</feature>
<dbReference type="PANTHER" id="PTHR30270:SF0">
    <property type="entry name" value="THIAMINE-MONOPHOSPHATE KINASE"/>
    <property type="match status" value="1"/>
</dbReference>
<feature type="binding site" evidence="1">
    <location>
        <position position="144"/>
    </location>
    <ligand>
        <name>ATP</name>
        <dbReference type="ChEBI" id="CHEBI:30616"/>
    </ligand>
</feature>
<dbReference type="Gene3D" id="3.90.650.10">
    <property type="entry name" value="PurM-like C-terminal domain"/>
    <property type="match status" value="1"/>
</dbReference>
<evidence type="ECO:0000256" key="1">
    <source>
        <dbReference type="HAMAP-Rule" id="MF_02128"/>
    </source>
</evidence>
<dbReference type="InterPro" id="IPR010918">
    <property type="entry name" value="PurM-like_C_dom"/>
</dbReference>
<feature type="domain" description="PurM-like C-terminal" evidence="3">
    <location>
        <begin position="148"/>
        <end position="296"/>
    </location>
</feature>
<feature type="binding site" evidence="1">
    <location>
        <position position="71"/>
    </location>
    <ligand>
        <name>Mg(2+)</name>
        <dbReference type="ChEBI" id="CHEBI:18420"/>
        <label>2</label>
    </ligand>
</feature>
<feature type="binding site" evidence="1">
    <location>
        <position position="119"/>
    </location>
    <ligand>
        <name>Mg(2+)</name>
        <dbReference type="ChEBI" id="CHEBI:18420"/>
        <label>1</label>
    </ligand>
</feature>
<reference evidence="4" key="1">
    <citation type="submission" date="2021-02" db="EMBL/GenBank/DDBJ databases">
        <title>The CRISPR/cas machinery reduction and long-range gene transfer in the hot spring cyanobacterium Synechococcus.</title>
        <authorList>
            <person name="Dvorak P."/>
            <person name="Jahodarova E."/>
            <person name="Hasler P."/>
            <person name="Poulickova A."/>
        </authorList>
    </citation>
    <scope>NUCLEOTIDE SEQUENCE</scope>
    <source>
        <strain evidence="4">Rupite</strain>
    </source>
</reference>
<comment type="caution">
    <text evidence="4">The sequence shown here is derived from an EMBL/GenBank/DDBJ whole genome shotgun (WGS) entry which is preliminary data.</text>
</comment>
<comment type="pathway">
    <text evidence="1">Cofactor biosynthesis; thiamine diphosphate biosynthesis; thiamine diphosphate from thiamine phosphate: step 1/1.</text>
</comment>
<feature type="binding site" evidence="1">
    <location>
        <position position="41"/>
    </location>
    <ligand>
        <name>Mg(2+)</name>
        <dbReference type="ChEBI" id="CHEBI:18420"/>
        <label>1</label>
    </ligand>
</feature>
<dbReference type="PIRSF" id="PIRSF005303">
    <property type="entry name" value="Thiam_monoph_kin"/>
    <property type="match status" value="1"/>
</dbReference>
<comment type="similarity">
    <text evidence="1">Belongs to the thiamine-monophosphate kinase family.</text>
</comment>
<feature type="binding site" evidence="1">
    <location>
        <position position="40"/>
    </location>
    <ligand>
        <name>Mg(2+)</name>
        <dbReference type="ChEBI" id="CHEBI:18420"/>
        <label>4</label>
    </ligand>
</feature>
<dbReference type="EMBL" id="JAFIRA010000029">
    <property type="protein sequence ID" value="MCJ2543495.1"/>
    <property type="molecule type" value="Genomic_DNA"/>
</dbReference>
<keyword evidence="1 4" id="KW-0418">Kinase</keyword>
<feature type="binding site" evidence="1">
    <location>
        <begin position="118"/>
        <end position="119"/>
    </location>
    <ligand>
        <name>ATP</name>
        <dbReference type="ChEBI" id="CHEBI:30616"/>
    </ligand>
</feature>
<feature type="binding site" evidence="1">
    <location>
        <position position="42"/>
    </location>
    <ligand>
        <name>Mg(2+)</name>
        <dbReference type="ChEBI" id="CHEBI:18420"/>
        <label>2</label>
    </ligand>
</feature>
<comment type="miscellaneous">
    <text evidence="1">Reaction mechanism of ThiL seems to utilize a direct, inline transfer of the gamma-phosphate of ATP to TMP rather than a phosphorylated enzyme intermediate.</text>
</comment>
<keyword evidence="1" id="KW-0460">Magnesium</keyword>
<dbReference type="InterPro" id="IPR016188">
    <property type="entry name" value="PurM-like_N"/>
</dbReference>
<keyword evidence="5" id="KW-1185">Reference proteome</keyword>
<sequence>MISEIGEAGLLQIVQRYCPSQVVGDDAAVLEAPKGQLVVTTDVLVEGVHFSDLTTPPYAVGWRSVAANLSDLAAMGSRPQALVIGLGLPSSTPIAWVEELYRGMQACSAGWGSPLVGGDLCRSPHRFVAITALGEVPPGRAIQRKFAQPGDWLVVTGPHGDARAGLELLLHPEQGSSATAAEREWLIKAHQYPRPRLDTLPILDGIPDPLRMGGMDTSDGLADALVQLCQASGVTATVDEQRIPISAALRQVFPEQALEWALYGGEDFELLLSLEPGVAQQLLDRLPGSVCIGQVTGWDPEGTVRLRGGGILSRQQAFQHF</sequence>
<feature type="binding site" evidence="1">
    <location>
        <position position="71"/>
    </location>
    <ligand>
        <name>Mg(2+)</name>
        <dbReference type="ChEBI" id="CHEBI:18420"/>
        <label>3</label>
    </ligand>
</feature>
<evidence type="ECO:0000313" key="4">
    <source>
        <dbReference type="EMBL" id="MCJ2543495.1"/>
    </source>
</evidence>
<dbReference type="Pfam" id="PF02769">
    <property type="entry name" value="AIRS_C"/>
    <property type="match status" value="1"/>
</dbReference>
<feature type="binding site" evidence="1">
    <location>
        <position position="71"/>
    </location>
    <ligand>
        <name>Mg(2+)</name>
        <dbReference type="ChEBI" id="CHEBI:18420"/>
        <label>4</label>
    </ligand>
</feature>
<dbReference type="NCBIfam" id="TIGR01379">
    <property type="entry name" value="thiL"/>
    <property type="match status" value="1"/>
</dbReference>
<feature type="binding site" evidence="1">
    <location>
        <position position="218"/>
    </location>
    <ligand>
        <name>ATP</name>
        <dbReference type="ChEBI" id="CHEBI:30616"/>
    </ligand>
</feature>
<feature type="domain" description="PurM-like N-terminal" evidence="2">
    <location>
        <begin position="24"/>
        <end position="136"/>
    </location>
</feature>
<dbReference type="Gene3D" id="3.30.1330.10">
    <property type="entry name" value="PurM-like, N-terminal domain"/>
    <property type="match status" value="1"/>
</dbReference>
<dbReference type="InterPro" id="IPR036676">
    <property type="entry name" value="PurM-like_C_sf"/>
</dbReference>
<feature type="binding site" evidence="1">
    <location>
        <position position="49"/>
    </location>
    <ligand>
        <name>substrate</name>
    </ligand>
</feature>
<dbReference type="Pfam" id="PF00586">
    <property type="entry name" value="AIRS"/>
    <property type="match status" value="1"/>
</dbReference>
<accession>A0ABT0CCJ4</accession>
<keyword evidence="1 4" id="KW-0808">Transferase</keyword>
<dbReference type="InterPro" id="IPR036921">
    <property type="entry name" value="PurM-like_N_sf"/>
</dbReference>
<dbReference type="InterPro" id="IPR006283">
    <property type="entry name" value="ThiL-like"/>
</dbReference>
<comment type="function">
    <text evidence="1">Catalyzes the ATP-dependent phosphorylation of thiamine-monophosphate (TMP) to form thiamine-pyrophosphate (TPP), the active form of vitamin B1.</text>
</comment>
<dbReference type="SUPFAM" id="SSF56042">
    <property type="entry name" value="PurM C-terminal domain-like"/>
    <property type="match status" value="1"/>
</dbReference>